<evidence type="ECO:0000313" key="5">
    <source>
        <dbReference type="Proteomes" id="UP001065174"/>
    </source>
</evidence>
<proteinExistence type="predicted"/>
<accession>A0ABY6CLG2</accession>
<dbReference type="Gene3D" id="2.40.170.20">
    <property type="entry name" value="TonB-dependent receptor, beta-barrel domain"/>
    <property type="match status" value="1"/>
</dbReference>
<keyword evidence="2" id="KW-0472">Membrane</keyword>
<dbReference type="Proteomes" id="UP001065174">
    <property type="component" value="Chromosome"/>
</dbReference>
<sequence>MKSNRRIILGAVLVFIAHQGMAQRQQSGDIQDAEIVIEKDRQIELNKEVKLYEFIKWQPKPQQYQTVDPGEFEVFEYDLADEPEVIASTITTVAKKESEYHQYLKAGLGNYWSPLIDLSLVSPGDPNQSVGLNYKHLSFKTGEVDGDNSASALNEISVYGTKVWQRVKTTGVVSYKSDENYLYGYTDGTVVNREDIRKSNKFVSAKVEMEDNNLTDVWNYNLNAGYRGFFDNYDNAENTLDVDGLISNSNKIFLEAQFNLSNYNQATPSARSHLRAKPYYSFEYSGFKIDAGLSVNMQSDKVANLKQFKVFPYLATTYDLTDEYEVFAKLDAGYDFNTLYDFSDKVPYLNPDNTVANTEKTVDITAGVRGDITENWYSSVQVGYQGIRNLPMYVNSAIDQSLIDLTYDKDVTNLFTVGLTTEYEINKKHQVELGFTYYNYSGGDISQAYHLPATDLSVRGEHLFVDKLTFQWQYSLLAGITAYDAINDSDVDLSAISRLDLSVHYQIKERLGAFISSDNTIGKAYSRYLYYPQRGLQIKAGVTFRF</sequence>
<keyword evidence="5" id="KW-1185">Reference proteome</keyword>
<evidence type="ECO:0000256" key="1">
    <source>
        <dbReference type="ARBA" id="ARBA00004442"/>
    </source>
</evidence>
<dbReference type="InterPro" id="IPR036942">
    <property type="entry name" value="Beta-barrel_TonB_sf"/>
</dbReference>
<comment type="subcellular location">
    <subcellularLocation>
        <location evidence="1">Cell outer membrane</location>
    </subcellularLocation>
</comment>
<evidence type="ECO:0008006" key="6">
    <source>
        <dbReference type="Google" id="ProtNLM"/>
    </source>
</evidence>
<dbReference type="RefSeq" id="WP_262308792.1">
    <property type="nucleotide sequence ID" value="NZ_CP106679.1"/>
</dbReference>
<protein>
    <recommendedName>
        <fullName evidence="6">TonB dependent receptor</fullName>
    </recommendedName>
</protein>
<name>A0ABY6CLG2_9BACT</name>
<dbReference type="EMBL" id="CP106679">
    <property type="protein sequence ID" value="UXP31353.1"/>
    <property type="molecule type" value="Genomic_DNA"/>
</dbReference>
<reference evidence="4" key="1">
    <citation type="submission" date="2022-09" db="EMBL/GenBank/DDBJ databases">
        <title>Comparative genomics and taxonomic characterization of three novel marine species of genus Reichenbachiella exhibiting antioxidant and polysaccharide degradation activities.</title>
        <authorList>
            <person name="Muhammad N."/>
            <person name="Lee Y.-J."/>
            <person name="Ko J."/>
            <person name="Kim S.-G."/>
        </authorList>
    </citation>
    <scope>NUCLEOTIDE SEQUENCE</scope>
    <source>
        <strain evidence="4">BKB1-1</strain>
    </source>
</reference>
<organism evidence="4 5">
    <name type="scientific">Reichenbachiella agarivorans</name>
    <dbReference type="NCBI Taxonomy" id="2979464"/>
    <lineage>
        <taxon>Bacteria</taxon>
        <taxon>Pseudomonadati</taxon>
        <taxon>Bacteroidota</taxon>
        <taxon>Cytophagia</taxon>
        <taxon>Cytophagales</taxon>
        <taxon>Reichenbachiellaceae</taxon>
        <taxon>Reichenbachiella</taxon>
    </lineage>
</organism>
<evidence type="ECO:0000313" key="4">
    <source>
        <dbReference type="EMBL" id="UXP31353.1"/>
    </source>
</evidence>
<evidence type="ECO:0000256" key="3">
    <source>
        <dbReference type="ARBA" id="ARBA00023237"/>
    </source>
</evidence>
<gene>
    <name evidence="4" type="ORF">N6H18_13440</name>
</gene>
<evidence type="ECO:0000256" key="2">
    <source>
        <dbReference type="ARBA" id="ARBA00023136"/>
    </source>
</evidence>
<keyword evidence="3" id="KW-0998">Cell outer membrane</keyword>
<dbReference type="SUPFAM" id="SSF56935">
    <property type="entry name" value="Porins"/>
    <property type="match status" value="1"/>
</dbReference>